<accession>A0ABZ1RCS2</accession>
<name>A0ABZ1RCS2_9ACTN</name>
<evidence type="ECO:0000313" key="2">
    <source>
        <dbReference type="EMBL" id="WUO44358.1"/>
    </source>
</evidence>
<dbReference type="Proteomes" id="UP001432075">
    <property type="component" value="Chromosome"/>
</dbReference>
<dbReference type="InterPro" id="IPR010148">
    <property type="entry name" value="CRISPR-assoc_prot_CT1975"/>
</dbReference>
<evidence type="ECO:0000313" key="3">
    <source>
        <dbReference type="Proteomes" id="UP001432075"/>
    </source>
</evidence>
<feature type="region of interest" description="Disordered" evidence="1">
    <location>
        <begin position="172"/>
        <end position="198"/>
    </location>
</feature>
<dbReference type="RefSeq" id="WP_328774815.1">
    <property type="nucleotide sequence ID" value="NZ_CP108057.1"/>
</dbReference>
<reference evidence="2" key="1">
    <citation type="submission" date="2022-10" db="EMBL/GenBank/DDBJ databases">
        <title>The complete genomes of actinobacterial strains from the NBC collection.</title>
        <authorList>
            <person name="Joergensen T.S."/>
            <person name="Alvarez Arevalo M."/>
            <person name="Sterndorff E.B."/>
            <person name="Faurdal D."/>
            <person name="Vuksanovic O."/>
            <person name="Mourched A.-S."/>
            <person name="Charusanti P."/>
            <person name="Shaw S."/>
            <person name="Blin K."/>
            <person name="Weber T."/>
        </authorList>
    </citation>
    <scope>NUCLEOTIDE SEQUENCE</scope>
    <source>
        <strain evidence="2">NBC_00283</strain>
    </source>
</reference>
<organism evidence="2 3">
    <name type="scientific">Streptomyces goshikiensis</name>
    <dbReference type="NCBI Taxonomy" id="1942"/>
    <lineage>
        <taxon>Bacteria</taxon>
        <taxon>Bacillati</taxon>
        <taxon>Actinomycetota</taxon>
        <taxon>Actinomycetes</taxon>
        <taxon>Kitasatosporales</taxon>
        <taxon>Streptomycetaceae</taxon>
        <taxon>Streptomyces</taxon>
    </lineage>
</organism>
<protein>
    <submittedName>
        <fullName evidence="2">Type I-E CRISPR-associated protein Cas7/Cse4/CasC</fullName>
    </submittedName>
</protein>
<proteinExistence type="predicted"/>
<dbReference type="EMBL" id="CP108057">
    <property type="protein sequence ID" value="WUO44358.1"/>
    <property type="molecule type" value="Genomic_DNA"/>
</dbReference>
<keyword evidence="3" id="KW-1185">Reference proteome</keyword>
<dbReference type="Pfam" id="PF09344">
    <property type="entry name" value="Cas_CT1975"/>
    <property type="match status" value="2"/>
</dbReference>
<evidence type="ECO:0000256" key="1">
    <source>
        <dbReference type="SAM" id="MobiDB-lite"/>
    </source>
</evidence>
<sequence length="474" mass="50788">MNRVEYAFLSCHSLSTHANVLLVRDALGRPKQCPYGDAIRATLSPQTQRRADRTHMRDQANLGIGPLASHAWGLRTREWALSTAESLNSAHDWNHQRALDTARAALNGLGLNFGTTANTAYLTKVMVFAPENAGQALAKIINDHQEELDTWIAAADTAKAAADAVKVKAKKKLKGKTEADPGDDEEAPAAEAKAKADVPPMPSKIKKKLIAALAPADAIDISLYGRFLTEIATGGNVDGAIQTITAIGIEPINITEDYFSAADDRKIARQRQGTDFTSALALLNAVDPTLSSDAEDDLPLGDNRGAGMTGYQPFVSATFYAHSVLDRNLLRRNLRNSGTPEAEIEPAARAAEQAFLDAFVYAVPSAKKNTSAAPGTLPKLVLVHEGKRAYNYAACFEEAVQPAAGAPSIQGAKRLLRHHAMITRKEGISPGAVLTYDLAISEYIDDLRLTGELGPIEVHSPEELAAPFTAMQPA</sequence>
<gene>
    <name evidence="2" type="ORF">OHU17_00160</name>
</gene>